<evidence type="ECO:0000256" key="1">
    <source>
        <dbReference type="ARBA" id="ARBA00022527"/>
    </source>
</evidence>
<dbReference type="Pfam" id="PF00069">
    <property type="entry name" value="Pkinase"/>
    <property type="match status" value="1"/>
</dbReference>
<protein>
    <submittedName>
        <fullName evidence="7">cAMP-dependent protein kinase catalytic subunit-like</fullName>
    </submittedName>
</protein>
<accession>A0A1V9Y3B4</accession>
<evidence type="ECO:0000313" key="7">
    <source>
        <dbReference type="EMBL" id="OQR80257.1"/>
    </source>
</evidence>
<evidence type="ECO:0000259" key="6">
    <source>
        <dbReference type="PROSITE" id="PS50011"/>
    </source>
</evidence>
<dbReference type="EMBL" id="MNPL01000166">
    <property type="protein sequence ID" value="OQR80257.1"/>
    <property type="molecule type" value="Genomic_DNA"/>
</dbReference>
<keyword evidence="5" id="KW-0067">ATP-binding</keyword>
<dbReference type="GO" id="GO:0004691">
    <property type="term" value="F:cAMP-dependent protein kinase activity"/>
    <property type="evidence" value="ECO:0007669"/>
    <property type="project" value="TreeGrafter"/>
</dbReference>
<dbReference type="PANTHER" id="PTHR24353:SF37">
    <property type="entry name" value="CAMP-DEPENDENT PROTEIN KINASE CATALYTIC SUBUNIT PRKX"/>
    <property type="match status" value="1"/>
</dbReference>
<evidence type="ECO:0000256" key="3">
    <source>
        <dbReference type="ARBA" id="ARBA00022741"/>
    </source>
</evidence>
<dbReference type="GO" id="GO:0005952">
    <property type="term" value="C:cAMP-dependent protein kinase complex"/>
    <property type="evidence" value="ECO:0007669"/>
    <property type="project" value="TreeGrafter"/>
</dbReference>
<gene>
    <name evidence="7" type="ORF">BIW11_02421</name>
</gene>
<dbReference type="PROSITE" id="PS50011">
    <property type="entry name" value="PROTEIN_KINASE_DOM"/>
    <property type="match status" value="1"/>
</dbReference>
<keyword evidence="8" id="KW-1185">Reference proteome</keyword>
<comment type="caution">
    <text evidence="7">The sequence shown here is derived from an EMBL/GenBank/DDBJ whole genome shotgun (WGS) entry which is preliminary data.</text>
</comment>
<dbReference type="Proteomes" id="UP000192247">
    <property type="component" value="Unassembled WGS sequence"/>
</dbReference>
<dbReference type="InterPro" id="IPR011009">
    <property type="entry name" value="Kinase-like_dom_sf"/>
</dbReference>
<dbReference type="SUPFAM" id="SSF56112">
    <property type="entry name" value="Protein kinase-like (PK-like)"/>
    <property type="match status" value="1"/>
</dbReference>
<name>A0A1V9Y3B4_9ACAR</name>
<keyword evidence="3" id="KW-0547">Nucleotide-binding</keyword>
<proteinExistence type="predicted"/>
<feature type="domain" description="Protein kinase" evidence="6">
    <location>
        <begin position="1"/>
        <end position="140"/>
    </location>
</feature>
<keyword evidence="2" id="KW-0808">Transferase</keyword>
<dbReference type="AlphaFoldDB" id="A0A1V9Y3B4"/>
<organism evidence="7 8">
    <name type="scientific">Tropilaelaps mercedesae</name>
    <dbReference type="NCBI Taxonomy" id="418985"/>
    <lineage>
        <taxon>Eukaryota</taxon>
        <taxon>Metazoa</taxon>
        <taxon>Ecdysozoa</taxon>
        <taxon>Arthropoda</taxon>
        <taxon>Chelicerata</taxon>
        <taxon>Arachnida</taxon>
        <taxon>Acari</taxon>
        <taxon>Parasitiformes</taxon>
        <taxon>Mesostigmata</taxon>
        <taxon>Gamasina</taxon>
        <taxon>Dermanyssoidea</taxon>
        <taxon>Laelapidae</taxon>
        <taxon>Tropilaelaps</taxon>
    </lineage>
</organism>
<dbReference type="GO" id="GO:0005524">
    <property type="term" value="F:ATP binding"/>
    <property type="evidence" value="ECO:0007669"/>
    <property type="project" value="UniProtKB-KW"/>
</dbReference>
<keyword evidence="4 7" id="KW-0418">Kinase</keyword>
<evidence type="ECO:0000256" key="5">
    <source>
        <dbReference type="ARBA" id="ARBA00022840"/>
    </source>
</evidence>
<dbReference type="Gene3D" id="1.10.510.10">
    <property type="entry name" value="Transferase(Phosphotransferase) domain 1"/>
    <property type="match status" value="1"/>
</dbReference>
<sequence length="140" mass="15519">MILEVRHEQENLFYAMKVAFALEFLHAINIVHRDVIASNVLIAHDGYLKLAGFKNAKVVLGSDKTYTIVGHVSCNAPEMLNKRSGYGRLVDWWALGVLVYRLLYGLDAFNSLPTQIGDKIHTVAAGHESDETHGDVISPS</sequence>
<keyword evidence="1" id="KW-0723">Serine/threonine-protein kinase</keyword>
<dbReference type="InterPro" id="IPR000719">
    <property type="entry name" value="Prot_kinase_dom"/>
</dbReference>
<dbReference type="PANTHER" id="PTHR24353">
    <property type="entry name" value="CYCLIC NUCLEOTIDE-DEPENDENT PROTEIN KINASE"/>
    <property type="match status" value="1"/>
</dbReference>
<evidence type="ECO:0000313" key="8">
    <source>
        <dbReference type="Proteomes" id="UP000192247"/>
    </source>
</evidence>
<dbReference type="InParanoid" id="A0A1V9Y3B4"/>
<reference evidence="7 8" key="1">
    <citation type="journal article" date="2017" name="Gigascience">
        <title>Draft genome of the honey bee ectoparasitic mite, Tropilaelaps mercedesae, is shaped by the parasitic life history.</title>
        <authorList>
            <person name="Dong X."/>
            <person name="Armstrong S.D."/>
            <person name="Xia D."/>
            <person name="Makepeace B.L."/>
            <person name="Darby A.C."/>
            <person name="Kadowaki T."/>
        </authorList>
    </citation>
    <scope>NUCLEOTIDE SEQUENCE [LARGE SCALE GENOMIC DNA]</scope>
    <source>
        <strain evidence="7">Wuxi-XJTLU</strain>
    </source>
</reference>
<dbReference type="OrthoDB" id="193931at2759"/>
<evidence type="ECO:0000256" key="2">
    <source>
        <dbReference type="ARBA" id="ARBA00022679"/>
    </source>
</evidence>
<dbReference type="STRING" id="418985.A0A1V9Y3B4"/>
<evidence type="ECO:0000256" key="4">
    <source>
        <dbReference type="ARBA" id="ARBA00022777"/>
    </source>
</evidence>